<feature type="compositionally biased region" description="Low complexity" evidence="8">
    <location>
        <begin position="386"/>
        <end position="398"/>
    </location>
</feature>
<evidence type="ECO:0000256" key="9">
    <source>
        <dbReference type="SAM" id="SignalP"/>
    </source>
</evidence>
<evidence type="ECO:0000313" key="10">
    <source>
        <dbReference type="EMBL" id="KAJ1697242.1"/>
    </source>
</evidence>
<evidence type="ECO:0000256" key="4">
    <source>
        <dbReference type="ARBA" id="ARBA00022729"/>
    </source>
</evidence>
<evidence type="ECO:0000256" key="3">
    <source>
        <dbReference type="ARBA" id="ARBA00012780"/>
    </source>
</evidence>
<keyword evidence="11" id="KW-1185">Reference proteome</keyword>
<dbReference type="AlphaFoldDB" id="A0A9Q0HSV4"/>
<protein>
    <recommendedName>
        <fullName evidence="3">glucan endo-1,3-beta-D-glucosidase</fullName>
        <ecNumber evidence="3">3.2.1.39</ecNumber>
    </recommendedName>
</protein>
<name>A0A9Q0HSV4_9POAL</name>
<dbReference type="FunFam" id="3.20.20.80:FF:000005">
    <property type="entry name" value="Glucan endo-1,3-beta-glucosidase 14"/>
    <property type="match status" value="1"/>
</dbReference>
<keyword evidence="6" id="KW-0326">Glycosidase</keyword>
<reference evidence="10" key="1">
    <citation type="journal article" date="2022" name="Cell">
        <title>Repeat-based holocentromeres influence genome architecture and karyotype evolution.</title>
        <authorList>
            <person name="Hofstatter P.G."/>
            <person name="Thangavel G."/>
            <person name="Lux T."/>
            <person name="Neumann P."/>
            <person name="Vondrak T."/>
            <person name="Novak P."/>
            <person name="Zhang M."/>
            <person name="Costa L."/>
            <person name="Castellani M."/>
            <person name="Scott A."/>
            <person name="Toegelov H."/>
            <person name="Fuchs J."/>
            <person name="Mata-Sucre Y."/>
            <person name="Dias Y."/>
            <person name="Vanzela A.L.L."/>
            <person name="Huettel B."/>
            <person name="Almeida C.C.S."/>
            <person name="Simkova H."/>
            <person name="Souza G."/>
            <person name="Pedrosa-Harand A."/>
            <person name="Macas J."/>
            <person name="Mayer K.F.X."/>
            <person name="Houben A."/>
            <person name="Marques A."/>
        </authorList>
    </citation>
    <scope>NUCLEOTIDE SEQUENCE</scope>
    <source>
        <strain evidence="10">RhyBre1mFocal</strain>
    </source>
</reference>
<feature type="chain" id="PRO_5040232669" description="glucan endo-1,3-beta-D-glucosidase" evidence="9">
    <location>
        <begin position="22"/>
        <end position="451"/>
    </location>
</feature>
<proteinExistence type="inferred from homology"/>
<evidence type="ECO:0000256" key="7">
    <source>
        <dbReference type="RuleBase" id="RU004335"/>
    </source>
</evidence>
<evidence type="ECO:0000256" key="5">
    <source>
        <dbReference type="ARBA" id="ARBA00022801"/>
    </source>
</evidence>
<dbReference type="Pfam" id="PF00332">
    <property type="entry name" value="Glyco_hydro_17"/>
    <property type="match status" value="1"/>
</dbReference>
<dbReference type="InterPro" id="IPR017853">
    <property type="entry name" value="GH"/>
</dbReference>
<evidence type="ECO:0000256" key="8">
    <source>
        <dbReference type="SAM" id="MobiDB-lite"/>
    </source>
</evidence>
<organism evidence="10 11">
    <name type="scientific">Rhynchospora breviuscula</name>
    <dbReference type="NCBI Taxonomy" id="2022672"/>
    <lineage>
        <taxon>Eukaryota</taxon>
        <taxon>Viridiplantae</taxon>
        <taxon>Streptophyta</taxon>
        <taxon>Embryophyta</taxon>
        <taxon>Tracheophyta</taxon>
        <taxon>Spermatophyta</taxon>
        <taxon>Magnoliopsida</taxon>
        <taxon>Liliopsida</taxon>
        <taxon>Poales</taxon>
        <taxon>Cyperaceae</taxon>
        <taxon>Cyperoideae</taxon>
        <taxon>Rhynchosporeae</taxon>
        <taxon>Rhynchospora</taxon>
    </lineage>
</organism>
<comment type="similarity">
    <text evidence="2 7">Belongs to the glycosyl hydrolase 17 family.</text>
</comment>
<evidence type="ECO:0000256" key="6">
    <source>
        <dbReference type="ARBA" id="ARBA00023295"/>
    </source>
</evidence>
<dbReference type="InterPro" id="IPR044965">
    <property type="entry name" value="Glyco_hydro_17_plant"/>
</dbReference>
<evidence type="ECO:0000256" key="1">
    <source>
        <dbReference type="ARBA" id="ARBA00000382"/>
    </source>
</evidence>
<dbReference type="OrthoDB" id="941679at2759"/>
<evidence type="ECO:0000256" key="2">
    <source>
        <dbReference type="ARBA" id="ARBA00008773"/>
    </source>
</evidence>
<evidence type="ECO:0000313" key="11">
    <source>
        <dbReference type="Proteomes" id="UP001151287"/>
    </source>
</evidence>
<dbReference type="GO" id="GO:0005975">
    <property type="term" value="P:carbohydrate metabolic process"/>
    <property type="evidence" value="ECO:0007669"/>
    <property type="project" value="InterPro"/>
</dbReference>
<dbReference type="SUPFAM" id="SSF51445">
    <property type="entry name" value="(Trans)glycosidases"/>
    <property type="match status" value="1"/>
</dbReference>
<gene>
    <name evidence="10" type="ORF">LUZ63_005754</name>
</gene>
<keyword evidence="4 9" id="KW-0732">Signal</keyword>
<dbReference type="Proteomes" id="UP001151287">
    <property type="component" value="Unassembled WGS sequence"/>
</dbReference>
<dbReference type="EMBL" id="JAMQYH010000002">
    <property type="protein sequence ID" value="KAJ1697242.1"/>
    <property type="molecule type" value="Genomic_DNA"/>
</dbReference>
<dbReference type="PANTHER" id="PTHR32227">
    <property type="entry name" value="GLUCAN ENDO-1,3-BETA-GLUCOSIDASE BG1-RELATED-RELATED"/>
    <property type="match status" value="1"/>
</dbReference>
<accession>A0A9Q0HSV4</accession>
<dbReference type="Gene3D" id="3.20.20.80">
    <property type="entry name" value="Glycosidases"/>
    <property type="match status" value="1"/>
</dbReference>
<sequence>MMKRQLVAILGFYISLHFAASQPFLGVNYGQVADNLPPPSATARLLASTAFQKLRLYDTNQDIISSVETNPSISLLVGVANGDIPLLASSPSSAASWLSSHLPSLKSISSISVGNEVLSFAGASISSQLVPAMENLLSALPPSSNIKISTVHAMDILSQSDPPSAGAFHTEYSTYLDPLLAFLNRTGSPLMINPYPYFAYTSDTRPETLAFCLFQPNPGRVDGNSGLTYMNMFDAQVDAVHAALDAKGFTNVDILVAETGWPHSGDANEPGATPENAREYNGNLVAHLRSLAGTPRVPGKSVETYLFALYDEDLKPGAASERSFGLFSLNLTENYDAGLLKNGSSSTNFAPGPAPSPSTSIPETSASAPAPVQTQIPSSQVAPTQSTTISNPSISPSSGCSVSVRGIEANGTIQPVTGTDCQLPTGTASHLSVKRFSISIFICHYVLSLYL</sequence>
<comment type="catalytic activity">
    <reaction evidence="1">
        <text>Hydrolysis of (1-&gt;3)-beta-D-glucosidic linkages in (1-&gt;3)-beta-D-glucans.</text>
        <dbReference type="EC" id="3.2.1.39"/>
    </reaction>
</comment>
<comment type="caution">
    <text evidence="10">The sequence shown here is derived from an EMBL/GenBank/DDBJ whole genome shotgun (WGS) entry which is preliminary data.</text>
</comment>
<feature type="signal peptide" evidence="9">
    <location>
        <begin position="1"/>
        <end position="21"/>
    </location>
</feature>
<feature type="region of interest" description="Disordered" evidence="8">
    <location>
        <begin position="346"/>
        <end position="398"/>
    </location>
</feature>
<dbReference type="EC" id="3.2.1.39" evidence="3"/>
<dbReference type="GO" id="GO:0042973">
    <property type="term" value="F:glucan endo-1,3-beta-D-glucosidase activity"/>
    <property type="evidence" value="ECO:0007669"/>
    <property type="project" value="UniProtKB-EC"/>
</dbReference>
<keyword evidence="5" id="KW-0378">Hydrolase</keyword>
<feature type="compositionally biased region" description="Polar residues" evidence="8">
    <location>
        <begin position="357"/>
        <end position="385"/>
    </location>
</feature>
<dbReference type="InterPro" id="IPR000490">
    <property type="entry name" value="Glyco_hydro_17"/>
</dbReference>